<evidence type="ECO:0000256" key="1">
    <source>
        <dbReference type="SAM" id="MobiDB-lite"/>
    </source>
</evidence>
<dbReference type="Gene3D" id="2.60.40.10">
    <property type="entry name" value="Immunoglobulins"/>
    <property type="match status" value="1"/>
</dbReference>
<dbReference type="Pfam" id="PF13385">
    <property type="entry name" value="Laminin_G_3"/>
    <property type="match status" value="1"/>
</dbReference>
<evidence type="ECO:0000313" key="5">
    <source>
        <dbReference type="Proteomes" id="UP000078428"/>
    </source>
</evidence>
<feature type="region of interest" description="Disordered" evidence="1">
    <location>
        <begin position="276"/>
        <end position="304"/>
    </location>
</feature>
<comment type="caution">
    <text evidence="4">The sequence shown here is derived from an EMBL/GenBank/DDBJ whole genome shotgun (WGS) entry which is preliminary data.</text>
</comment>
<gene>
    <name evidence="4" type="ORF">A6A04_10280</name>
</gene>
<dbReference type="GO" id="GO:0007160">
    <property type="term" value="P:cell-matrix adhesion"/>
    <property type="evidence" value="ECO:0007669"/>
    <property type="project" value="InterPro"/>
</dbReference>
<dbReference type="SUPFAM" id="SSF49899">
    <property type="entry name" value="Concanavalin A-like lectins/glucanases"/>
    <property type="match status" value="2"/>
</dbReference>
<accession>A0A178MZF9</accession>
<dbReference type="Pfam" id="PF17803">
    <property type="entry name" value="Cadherin_4"/>
    <property type="match status" value="1"/>
</dbReference>
<dbReference type="InterPro" id="IPR040853">
    <property type="entry name" value="RapA2_cadherin-like"/>
</dbReference>
<evidence type="ECO:0000259" key="2">
    <source>
        <dbReference type="Pfam" id="PF06119"/>
    </source>
</evidence>
<evidence type="ECO:0000313" key="4">
    <source>
        <dbReference type="EMBL" id="OAN55943.1"/>
    </source>
</evidence>
<feature type="domain" description="RapA2 cadherin-like" evidence="3">
    <location>
        <begin position="1437"/>
        <end position="1500"/>
    </location>
</feature>
<name>A0A178MZF9_9PROT</name>
<feature type="region of interest" description="Disordered" evidence="1">
    <location>
        <begin position="423"/>
        <end position="442"/>
    </location>
</feature>
<dbReference type="InterPro" id="IPR013783">
    <property type="entry name" value="Ig-like_fold"/>
</dbReference>
<keyword evidence="5" id="KW-1185">Reference proteome</keyword>
<dbReference type="CDD" id="cd00110">
    <property type="entry name" value="LamG"/>
    <property type="match status" value="1"/>
</dbReference>
<feature type="compositionally biased region" description="Low complexity" evidence="1">
    <location>
        <begin position="423"/>
        <end position="440"/>
    </location>
</feature>
<sequence>MIFDLKDWTPPQALLESFASGKGVSEALAVTQKSIAAHFAKLGVPADKAADAAKSFTQGLSKSLGEGVPPGQAIAVVKSETKVSTEAEATEGANANALVQALAKGDNVQAALANVVGKGAVTKQHVDAFINTLQNAIAKGVDMATALKQAEAGVKAVDTAKGAQAPTTAAAGLMSSLAGGTDSANALKTATAGMPPDQASAFLKTFQAAAASGADTNTALKAAGQAAAAQADIANAQTVPMSAADQIIAALANGGAAGLQNGAGLQAMLNSLARGGSSGDAAKAATQATEAQSRQTEAQSVPVSPGQALMNALATGKDTGTALAGGAEFANALTQALAKGSDIASATQTAQRASDAAQTQTASASVPLSPAAQLGAALASGQNAQGAINSMAGNFGGDSAAFVANLSSALAKGGDFGAAAQQAGSAAQSSQQQTSQASQGVTSDPTLMAMASGQGVQSLSSFGPSTSPSEAIAPVGQSAPQLFTSSAPSLTPPAPTPGGATGPGTSGSGSTNLSPGETVAITFTPPPPQILGTSSNTSNNTNNTQDTGPVNTPPTTPLPNQAPSLSVPGTVAAYTENGAPLSLQPLLRVTDSDDGALSLVQVKFTGWLPTEDEITYTLPTGMTATMNSATGLLEFSGGASLIAYQDVLRSLAYRNLSDDPHTTVRKALITVSDGEASASAEFDITVAAVNDAPVNSVSSGRTVDEDNDLVLSGATKLSISDLDDQGQTMKVSLGVGHGVVSLGQTTGLTFTAGDGTNDAAMSFSGTKTALNAALASITYRNTLNYNGTDTLTITTLDGNGDGHSGSGGEKQDQDSVAITINPVNDAPVLTAAAPSLESLTYSQTDTPGQRVSTIFQSSISEVDATPSQGIAITGTSVPNSYGTWQYMIYDAATPTWANFPAIGANSALLLRPDDYVRFVPDGSHTLASGNPATFTYRAWDQTSGSVGYAANNMSATGGITAFSTATDTAKIVITQPDPPIVVYSGIGSNALPYDPGSKSVLTGLSGTLSPYGSADDTYWALNIASAFANGLKLGSTTYTNLFAGSNGYITFGTGSSSYSPRGIAGSTLPMVAGMYNDIDTRKGGSITTAVNATDGIVVTYSNVHAYNIFVSSADTFQIQLKPLSGIAGYAATDFQIILRYQSINWSQGATGGWTAGVPATKNYGEVVGSGTSSMTNLENTSNVGINGVYSWVVKDGTVLNPIPNMNETDKAVGGTVVAALSTARAATGATTTYSLVSNPGGMFAISGTNLVLVAGADIDFATNASHSYDVQVKATVNGVDTDPTTISVTVNQSGNTTLAFTGAAGTAYTEDTPMALVSSVAISNPKVHSYGGGDLMVTFDSYATTDRLSVAETGGITVAGGTIRYNGTTIGTVDANTLNGQGTGLKIALATAANRVSVEALVSALRYTTASDTPTGDLNRAVTVTLNDGAGPTPSITGTFTITATNDAPTIALSAASTLAEDGVLSITGTVGDVDAQANDLIKVTLSSTNGAVTLASTTGLSFTTGDGTSDSSMVFTGTLANLTTALATLNYSPTANYSGTGSVSVTVDDQGNSGTGGAKTATATHSLTITSVNDAPVLNTSYSPTLSSIDKIATTNPGKLISDIIPNGSITDVDVTSGSVPKSIAVTGVDNSLGQWQYSINGGTSWTNLLSASFNGSNGLLLTATDRLRFVPDGATTGNATFTYKAWDQTSGNAHDWVSLTGTAFSTATETASISISSNTLVSDAFNADLGSWWLGGSASIGGGVLHLNVNATDQKGSAIFKSGLSTAQGFKVTFDYWVGGGTNVNHPRTADGFALVMLNGTASGPTLGGGGPLLGFAGMLSSDVHSMSNLLMGVGFDEYGNFTNSNAGLSWGGPFTETTPNIVAMRVGNAVTGNDHTPYVSGSAVNVAGWNVGLVGSRKVEFTMNANKTFNLKMSFDGGGTWLDLWSNFQYTQLADAIGDTVSLGFSGATGGATNNHEIDNVVVTVLNPVTTTDLSASISGPATANLGDALTLTATVTNSGSVTDPSAHFVYTAPNGFTVNNWSYTTNGGGSGSGTGGIDTTLKLSPNEVATFSINGTASASWSSLAQTASVTASIGDSNTANNTATASTTLNLPINLPNQYSTHFSGVSGLSFNNGATGLSSMAANYTVETWVKITGSTANWVGLVNFMDQPGGNGLKVLVGPSGQVRLDTTGGGGHASLDSSISVADGKWHFIAATYDNNQMTMYIDGVADTSATPGAGKFNLPTSNLILGNDTDPSYTGQRFLNGDLAGVNVWNTARSSQEIQADMTHKTLGTESGLLASFHLDETSNSLADATGKNGSAGRSSGITANDWDDFSVAHGSSYKSMVLGTTSTNDSLSYALHNDGVHPNGGAQYGSVSLSGETFTYTAGGTAHSDSFVIDISDQHGHTTAHTIHVTVT</sequence>
<dbReference type="Pfam" id="PF06119">
    <property type="entry name" value="NIDO"/>
    <property type="match status" value="1"/>
</dbReference>
<organism evidence="4 5">
    <name type="scientific">Paramagnetospirillum marisnigri</name>
    <dbReference type="NCBI Taxonomy" id="1285242"/>
    <lineage>
        <taxon>Bacteria</taxon>
        <taxon>Pseudomonadati</taxon>
        <taxon>Pseudomonadota</taxon>
        <taxon>Alphaproteobacteria</taxon>
        <taxon>Rhodospirillales</taxon>
        <taxon>Magnetospirillaceae</taxon>
        <taxon>Paramagnetospirillum</taxon>
    </lineage>
</organism>
<dbReference type="InterPro" id="IPR001791">
    <property type="entry name" value="Laminin_G"/>
</dbReference>
<dbReference type="RefSeq" id="WP_068489205.1">
    <property type="nucleotide sequence ID" value="NZ_LWQT01000010.1"/>
</dbReference>
<dbReference type="STRING" id="1285242.A6A04_10280"/>
<protein>
    <submittedName>
        <fullName evidence="4">Uncharacterized protein</fullName>
    </submittedName>
</protein>
<dbReference type="InterPro" id="IPR013320">
    <property type="entry name" value="ConA-like_dom_sf"/>
</dbReference>
<feature type="region of interest" description="Disordered" evidence="1">
    <location>
        <begin position="453"/>
        <end position="567"/>
    </location>
</feature>
<dbReference type="InterPro" id="IPR003886">
    <property type="entry name" value="NIDO_dom"/>
</dbReference>
<feature type="compositionally biased region" description="Polar residues" evidence="1">
    <location>
        <begin position="293"/>
        <end position="302"/>
    </location>
</feature>
<feature type="compositionally biased region" description="Low complexity" evidence="1">
    <location>
        <begin position="533"/>
        <end position="550"/>
    </location>
</feature>
<dbReference type="OrthoDB" id="7291707at2"/>
<feature type="domain" description="NIDO" evidence="2">
    <location>
        <begin position="1090"/>
        <end position="1193"/>
    </location>
</feature>
<dbReference type="Gene3D" id="2.60.120.200">
    <property type="match status" value="2"/>
</dbReference>
<proteinExistence type="predicted"/>
<dbReference type="Proteomes" id="UP000078428">
    <property type="component" value="Unassembled WGS sequence"/>
</dbReference>
<dbReference type="CDD" id="cd11304">
    <property type="entry name" value="Cadherin_repeat"/>
    <property type="match status" value="1"/>
</dbReference>
<feature type="compositionally biased region" description="Low complexity" evidence="1">
    <location>
        <begin position="281"/>
        <end position="292"/>
    </location>
</feature>
<feature type="compositionally biased region" description="Low complexity" evidence="1">
    <location>
        <begin position="458"/>
        <end position="469"/>
    </location>
</feature>
<reference evidence="4 5" key="1">
    <citation type="submission" date="2016-04" db="EMBL/GenBank/DDBJ databases">
        <title>Draft genome sequence of freshwater magnetotactic bacteria Magnetospirillum marisnigri SP-1 and Magnetospirillum moscoviense BB-1.</title>
        <authorList>
            <person name="Koziaeva V."/>
            <person name="Dziuba M.V."/>
            <person name="Ivanov T.M."/>
            <person name="Kuznetsov B."/>
            <person name="Grouzdev D.S."/>
        </authorList>
    </citation>
    <scope>NUCLEOTIDE SEQUENCE [LARGE SCALE GENOMIC DNA]</scope>
    <source>
        <strain evidence="4 5">SP-1</strain>
    </source>
</reference>
<evidence type="ECO:0000259" key="3">
    <source>
        <dbReference type="Pfam" id="PF17803"/>
    </source>
</evidence>
<dbReference type="EMBL" id="LWQT01000010">
    <property type="protein sequence ID" value="OAN55943.1"/>
    <property type="molecule type" value="Genomic_DNA"/>
</dbReference>